<dbReference type="SUPFAM" id="SSF53850">
    <property type="entry name" value="Periplasmic binding protein-like II"/>
    <property type="match status" value="1"/>
</dbReference>
<gene>
    <name evidence="3" type="ORF">Prubr_17080</name>
</gene>
<dbReference type="InterPro" id="IPR015168">
    <property type="entry name" value="SsuA/THI5"/>
</dbReference>
<dbReference type="Pfam" id="PF09084">
    <property type="entry name" value="NMT1"/>
    <property type="match status" value="1"/>
</dbReference>
<name>A0A810MU19_9ACTN</name>
<feature type="domain" description="SsuA/THI5-like" evidence="2">
    <location>
        <begin position="55"/>
        <end position="265"/>
    </location>
</feature>
<feature type="chain" id="PRO_5038602200" evidence="1">
    <location>
        <begin position="23"/>
        <end position="338"/>
    </location>
</feature>
<keyword evidence="1" id="KW-0732">Signal</keyword>
<evidence type="ECO:0000313" key="3">
    <source>
        <dbReference type="EMBL" id="BCJ64687.1"/>
    </source>
</evidence>
<evidence type="ECO:0000259" key="2">
    <source>
        <dbReference type="Pfam" id="PF09084"/>
    </source>
</evidence>
<dbReference type="RefSeq" id="WP_212823364.1">
    <property type="nucleotide sequence ID" value="NZ_AP023359.1"/>
</dbReference>
<protein>
    <submittedName>
        <fullName evidence="3">ABC transporter substrate-binding protein</fullName>
    </submittedName>
</protein>
<dbReference type="KEGG" id="pry:Prubr_17080"/>
<reference evidence="3" key="1">
    <citation type="submission" date="2020-08" db="EMBL/GenBank/DDBJ databases">
        <title>Whole genome shotgun sequence of Polymorphospora rubra NBRC 101157.</title>
        <authorList>
            <person name="Komaki H."/>
            <person name="Tamura T."/>
        </authorList>
    </citation>
    <scope>NUCLEOTIDE SEQUENCE</scope>
    <source>
        <strain evidence="3">NBRC 101157</strain>
    </source>
</reference>
<dbReference type="GO" id="GO:0009228">
    <property type="term" value="P:thiamine biosynthetic process"/>
    <property type="evidence" value="ECO:0007669"/>
    <property type="project" value="InterPro"/>
</dbReference>
<dbReference type="AlphaFoldDB" id="A0A810MU19"/>
<accession>A0A810MU19</accession>
<keyword evidence="4" id="KW-1185">Reference proteome</keyword>
<dbReference type="PROSITE" id="PS51257">
    <property type="entry name" value="PROKAR_LIPOPROTEIN"/>
    <property type="match status" value="1"/>
</dbReference>
<evidence type="ECO:0000313" key="4">
    <source>
        <dbReference type="Proteomes" id="UP000680866"/>
    </source>
</evidence>
<dbReference type="EMBL" id="AP023359">
    <property type="protein sequence ID" value="BCJ64687.1"/>
    <property type="molecule type" value="Genomic_DNA"/>
</dbReference>
<dbReference type="InterPro" id="IPR027939">
    <property type="entry name" value="NMT1/THI5"/>
</dbReference>
<sequence length="338" mass="35199">MRNRLARRAGTAVLAGLLAVTAGCTGGDAEEGAREVDKVTYLTAFASFGREAYAWVALEKGFFRDRGIEVEIKPGQGSADNLKLLAAGQAQFSANDLSGVMITLGQGDYQGDVRAVAAIQQRTLNSITVLESSGITTPADLVGKRVGGVPGGAPMLLWPAYAKLAGIDPASVQWVNSPAQQTPGLLAAGRVDGIGQFTVARGTVEKAAQGRPVRLLPYSDVIADLYGNAVIAPMTLIRDDPDLVRRFSEAILEGLIYSIDHPDEAGQILHKHVPSADPQAAAQEVALMQPYVFANARAGVLDTGRIARAIAVLQGAGTIPAGLAPDQVVAFDLAPAPA</sequence>
<dbReference type="Proteomes" id="UP000680866">
    <property type="component" value="Chromosome"/>
</dbReference>
<dbReference type="Gene3D" id="3.40.190.10">
    <property type="entry name" value="Periplasmic binding protein-like II"/>
    <property type="match status" value="2"/>
</dbReference>
<dbReference type="PANTHER" id="PTHR31528">
    <property type="entry name" value="4-AMINO-5-HYDROXYMETHYL-2-METHYLPYRIMIDINE PHOSPHATE SYNTHASE THI11-RELATED"/>
    <property type="match status" value="1"/>
</dbReference>
<dbReference type="PANTHER" id="PTHR31528:SF15">
    <property type="entry name" value="RIBOFLAVIN-BINDING PROTEIN RIBY"/>
    <property type="match status" value="1"/>
</dbReference>
<organism evidence="3 4">
    <name type="scientific">Polymorphospora rubra</name>
    <dbReference type="NCBI Taxonomy" id="338584"/>
    <lineage>
        <taxon>Bacteria</taxon>
        <taxon>Bacillati</taxon>
        <taxon>Actinomycetota</taxon>
        <taxon>Actinomycetes</taxon>
        <taxon>Micromonosporales</taxon>
        <taxon>Micromonosporaceae</taxon>
        <taxon>Polymorphospora</taxon>
    </lineage>
</organism>
<proteinExistence type="predicted"/>
<feature type="signal peptide" evidence="1">
    <location>
        <begin position="1"/>
        <end position="22"/>
    </location>
</feature>
<evidence type="ECO:0000256" key="1">
    <source>
        <dbReference type="SAM" id="SignalP"/>
    </source>
</evidence>